<gene>
    <name evidence="14" type="ORF">HNQ68_000013</name>
</gene>
<evidence type="ECO:0000256" key="4">
    <source>
        <dbReference type="ARBA" id="ARBA00019403"/>
    </source>
</evidence>
<dbReference type="EC" id="3.2.2.27" evidence="3"/>
<evidence type="ECO:0000256" key="6">
    <source>
        <dbReference type="ARBA" id="ARBA00022723"/>
    </source>
</evidence>
<keyword evidence="10" id="KW-0411">Iron-sulfur</keyword>
<keyword evidence="6" id="KW-0479">Metal-binding</keyword>
<evidence type="ECO:0000256" key="11">
    <source>
        <dbReference type="ARBA" id="ARBA00023204"/>
    </source>
</evidence>
<dbReference type="PANTHER" id="PTHR33693">
    <property type="entry name" value="TYPE-5 URACIL-DNA GLYCOSYLASE"/>
    <property type="match status" value="1"/>
</dbReference>
<evidence type="ECO:0000256" key="7">
    <source>
        <dbReference type="ARBA" id="ARBA00022763"/>
    </source>
</evidence>
<name>A0A7W8AHS5_9HYPH</name>
<keyword evidence="14" id="KW-0548">Nucleotidyltransferase</keyword>
<keyword evidence="8" id="KW-0378">Hydrolase</keyword>
<sequence>MSDTAITANWEDLIRFYAEAGVDSALSDAPIDRFAEAATLAAAQPKRTAQPDNSMRNATPAQAGGMQSQARSDAPQANRTQQKPQAAASVPAQAAIAPEVLLEDARKLARSAASLDDLQQAMAGFDGCRLKFTAKNICFADGTADAELMVIGDTPGRDDDLEGIPFSGPAGQMLNRILAAINLTREQAYLANTLPWRPPGNRPATPLELDLCRPFLDRQIELVAPKVIVALGDPAAKALTGSREPIYKLRGNWHSLTTAGEQSVAIMPSLHPDYLLRTPAQKRFAWEDWLMVKMRLAENAV</sequence>
<evidence type="ECO:0000256" key="10">
    <source>
        <dbReference type="ARBA" id="ARBA00023014"/>
    </source>
</evidence>
<evidence type="ECO:0000256" key="1">
    <source>
        <dbReference type="ARBA" id="ARBA00001400"/>
    </source>
</evidence>
<evidence type="ECO:0000256" key="9">
    <source>
        <dbReference type="ARBA" id="ARBA00023004"/>
    </source>
</evidence>
<comment type="catalytic activity">
    <reaction evidence="1">
        <text>Hydrolyzes single-stranded DNA or mismatched double-stranded DNA and polynucleotides, releasing free uracil.</text>
        <dbReference type="EC" id="3.2.2.27"/>
    </reaction>
</comment>
<keyword evidence="5" id="KW-0004">4Fe-4S</keyword>
<evidence type="ECO:0000256" key="5">
    <source>
        <dbReference type="ARBA" id="ARBA00022485"/>
    </source>
</evidence>
<keyword evidence="15" id="KW-1185">Reference proteome</keyword>
<dbReference type="SMART" id="SM00986">
    <property type="entry name" value="UDG"/>
    <property type="match status" value="1"/>
</dbReference>
<protein>
    <recommendedName>
        <fullName evidence="4">Type-4 uracil-DNA glycosylase</fullName>
        <ecNumber evidence="3">3.2.2.27</ecNumber>
    </recommendedName>
</protein>
<evidence type="ECO:0000256" key="12">
    <source>
        <dbReference type="SAM" id="MobiDB-lite"/>
    </source>
</evidence>
<organism evidence="14 15">
    <name type="scientific">Pseudochrobactrum saccharolyticum</name>
    <dbReference type="NCBI Taxonomy" id="354352"/>
    <lineage>
        <taxon>Bacteria</taxon>
        <taxon>Pseudomonadati</taxon>
        <taxon>Pseudomonadota</taxon>
        <taxon>Alphaproteobacteria</taxon>
        <taxon>Hyphomicrobiales</taxon>
        <taxon>Brucellaceae</taxon>
        <taxon>Pseudochrobactrum</taxon>
    </lineage>
</organism>
<feature type="domain" description="Uracil-DNA glycosylase-like" evidence="13">
    <location>
        <begin position="139"/>
        <end position="290"/>
    </location>
</feature>
<dbReference type="CDD" id="cd10030">
    <property type="entry name" value="UDG-F4_TTUDGA_SPO1dp_like"/>
    <property type="match status" value="1"/>
</dbReference>
<dbReference type="PANTHER" id="PTHR33693:SF1">
    <property type="entry name" value="TYPE-4 URACIL-DNA GLYCOSYLASE"/>
    <property type="match status" value="1"/>
</dbReference>
<keyword evidence="7" id="KW-0227">DNA damage</keyword>
<evidence type="ECO:0000313" key="14">
    <source>
        <dbReference type="EMBL" id="MBB5089501.1"/>
    </source>
</evidence>
<accession>A0A7W8AHS5</accession>
<dbReference type="InterPro" id="IPR036895">
    <property type="entry name" value="Uracil-DNA_glycosylase-like_sf"/>
</dbReference>
<evidence type="ECO:0000259" key="13">
    <source>
        <dbReference type="SMART" id="SM00986"/>
    </source>
</evidence>
<dbReference type="InterPro" id="IPR005122">
    <property type="entry name" value="Uracil-DNA_glycosylase-like"/>
</dbReference>
<evidence type="ECO:0000256" key="3">
    <source>
        <dbReference type="ARBA" id="ARBA00012030"/>
    </source>
</evidence>
<evidence type="ECO:0000256" key="8">
    <source>
        <dbReference type="ARBA" id="ARBA00022801"/>
    </source>
</evidence>
<reference evidence="14 15" key="1">
    <citation type="submission" date="2020-08" db="EMBL/GenBank/DDBJ databases">
        <title>Genomic Encyclopedia of Type Strains, Phase IV (KMG-IV): sequencing the most valuable type-strain genomes for metagenomic binning, comparative biology and taxonomic classification.</title>
        <authorList>
            <person name="Goeker M."/>
        </authorList>
    </citation>
    <scope>NUCLEOTIDE SEQUENCE [LARGE SCALE GENOMIC DNA]</scope>
    <source>
        <strain evidence="14 15">DSM 25620</strain>
    </source>
</reference>
<dbReference type="EMBL" id="JACHIL010000001">
    <property type="protein sequence ID" value="MBB5089501.1"/>
    <property type="molecule type" value="Genomic_DNA"/>
</dbReference>
<dbReference type="InterPro" id="IPR051536">
    <property type="entry name" value="UDG_Type-4/5"/>
</dbReference>
<dbReference type="GO" id="GO:0006281">
    <property type="term" value="P:DNA repair"/>
    <property type="evidence" value="ECO:0007669"/>
    <property type="project" value="UniProtKB-KW"/>
</dbReference>
<dbReference type="SUPFAM" id="SSF52141">
    <property type="entry name" value="Uracil-DNA glycosylase-like"/>
    <property type="match status" value="1"/>
</dbReference>
<dbReference type="GO" id="GO:0016779">
    <property type="term" value="F:nucleotidyltransferase activity"/>
    <property type="evidence" value="ECO:0007669"/>
    <property type="project" value="UniProtKB-KW"/>
</dbReference>
<evidence type="ECO:0000313" key="15">
    <source>
        <dbReference type="Proteomes" id="UP000531231"/>
    </source>
</evidence>
<dbReference type="SMART" id="SM00987">
    <property type="entry name" value="UreE_C"/>
    <property type="match status" value="1"/>
</dbReference>
<keyword evidence="9" id="KW-0408">Iron</keyword>
<dbReference type="NCBIfam" id="TIGR00758">
    <property type="entry name" value="UDG_fam4"/>
    <property type="match status" value="1"/>
</dbReference>
<dbReference type="InterPro" id="IPR005273">
    <property type="entry name" value="Ura-DNA_glyco_family4"/>
</dbReference>
<dbReference type="Pfam" id="PF03167">
    <property type="entry name" value="UDG"/>
    <property type="match status" value="1"/>
</dbReference>
<dbReference type="Proteomes" id="UP000531231">
    <property type="component" value="Unassembled WGS sequence"/>
</dbReference>
<comment type="caution">
    <text evidence="14">The sequence shown here is derived from an EMBL/GenBank/DDBJ whole genome shotgun (WGS) entry which is preliminary data.</text>
</comment>
<dbReference type="GO" id="GO:0046872">
    <property type="term" value="F:metal ion binding"/>
    <property type="evidence" value="ECO:0007669"/>
    <property type="project" value="UniProtKB-KW"/>
</dbReference>
<keyword evidence="11" id="KW-0234">DNA repair</keyword>
<dbReference type="Gene3D" id="3.40.470.10">
    <property type="entry name" value="Uracil-DNA glycosylase-like domain"/>
    <property type="match status" value="1"/>
</dbReference>
<dbReference type="RefSeq" id="WP_151158124.1">
    <property type="nucleotide sequence ID" value="NZ_JACHIL010000001.1"/>
</dbReference>
<dbReference type="GO" id="GO:0051539">
    <property type="term" value="F:4 iron, 4 sulfur cluster binding"/>
    <property type="evidence" value="ECO:0007669"/>
    <property type="project" value="UniProtKB-KW"/>
</dbReference>
<comment type="similarity">
    <text evidence="2">Belongs to the uracil-DNA glycosylase (UDG) superfamily. Type 4 (UDGa) family.</text>
</comment>
<feature type="compositionally biased region" description="Polar residues" evidence="12">
    <location>
        <begin position="50"/>
        <end position="80"/>
    </location>
</feature>
<dbReference type="AlphaFoldDB" id="A0A7W8AHS5"/>
<proteinExistence type="inferred from homology"/>
<feature type="compositionally biased region" description="Low complexity" evidence="12">
    <location>
        <begin position="81"/>
        <end position="91"/>
    </location>
</feature>
<keyword evidence="14" id="KW-0808">Transferase</keyword>
<evidence type="ECO:0000256" key="2">
    <source>
        <dbReference type="ARBA" id="ARBA00006521"/>
    </source>
</evidence>
<dbReference type="GO" id="GO:0004844">
    <property type="term" value="F:uracil DNA N-glycosylase activity"/>
    <property type="evidence" value="ECO:0007669"/>
    <property type="project" value="UniProtKB-EC"/>
</dbReference>
<feature type="region of interest" description="Disordered" evidence="12">
    <location>
        <begin position="43"/>
        <end position="91"/>
    </location>
</feature>